<keyword evidence="2" id="KW-1185">Reference proteome</keyword>
<evidence type="ECO:0000313" key="1">
    <source>
        <dbReference type="EMBL" id="WAQ84226.1"/>
    </source>
</evidence>
<gene>
    <name evidence="1" type="ORF">PtA15_4A678</name>
</gene>
<proteinExistence type="predicted"/>
<evidence type="ECO:0008006" key="3">
    <source>
        <dbReference type="Google" id="ProtNLM"/>
    </source>
</evidence>
<reference evidence="1" key="1">
    <citation type="submission" date="2022-10" db="EMBL/GenBank/DDBJ databases">
        <title>Puccinia triticina Genome sequencing and assembly.</title>
        <authorList>
            <person name="Li C."/>
        </authorList>
    </citation>
    <scope>NUCLEOTIDE SEQUENCE</scope>
    <source>
        <strain evidence="1">Pt15</strain>
    </source>
</reference>
<evidence type="ECO:0000313" key="2">
    <source>
        <dbReference type="Proteomes" id="UP001164743"/>
    </source>
</evidence>
<dbReference type="EMBL" id="CP110424">
    <property type="protein sequence ID" value="WAQ84226.1"/>
    <property type="molecule type" value="Genomic_DNA"/>
</dbReference>
<dbReference type="GeneID" id="77809481"/>
<dbReference type="RefSeq" id="XP_053019781.1">
    <property type="nucleotide sequence ID" value="XM_053168586.1"/>
</dbReference>
<dbReference type="Proteomes" id="UP001164743">
    <property type="component" value="Chromosome 4A"/>
</dbReference>
<accession>A0ABY7CG78</accession>
<name>A0ABY7CG78_9BASI</name>
<protein>
    <recommendedName>
        <fullName evidence="3">Secreted protein</fullName>
    </recommendedName>
</protein>
<organism evidence="1 2">
    <name type="scientific">Puccinia triticina</name>
    <dbReference type="NCBI Taxonomy" id="208348"/>
    <lineage>
        <taxon>Eukaryota</taxon>
        <taxon>Fungi</taxon>
        <taxon>Dikarya</taxon>
        <taxon>Basidiomycota</taxon>
        <taxon>Pucciniomycotina</taxon>
        <taxon>Pucciniomycetes</taxon>
        <taxon>Pucciniales</taxon>
        <taxon>Pucciniaceae</taxon>
        <taxon>Puccinia</taxon>
    </lineage>
</organism>
<sequence length="79" mass="8917">MIAVILRRTTCAMLFSPDPIQLFEATSAELLPLLEIHTLSTLQPPQQQIIPASPPNQPFLTLHWYPQSSRPSLTQCQLH</sequence>